<organism evidence="2 3">
    <name type="scientific">Micromonospora chokoriensis</name>
    <dbReference type="NCBI Taxonomy" id="356851"/>
    <lineage>
        <taxon>Bacteria</taxon>
        <taxon>Bacillati</taxon>
        <taxon>Actinomycetota</taxon>
        <taxon>Actinomycetes</taxon>
        <taxon>Micromonosporales</taxon>
        <taxon>Micromonosporaceae</taxon>
        <taxon>Micromonospora</taxon>
    </lineage>
</organism>
<name>A0A1C4YDF5_9ACTN</name>
<protein>
    <submittedName>
        <fullName evidence="2">Uncharacterized protein</fullName>
    </submittedName>
</protein>
<dbReference type="Proteomes" id="UP000198224">
    <property type="component" value="Chromosome I"/>
</dbReference>
<evidence type="ECO:0000313" key="2">
    <source>
        <dbReference type="EMBL" id="SCF18656.1"/>
    </source>
</evidence>
<reference evidence="3" key="1">
    <citation type="submission" date="2016-06" db="EMBL/GenBank/DDBJ databases">
        <authorList>
            <person name="Varghese N."/>
            <person name="Submissions Spin"/>
        </authorList>
    </citation>
    <scope>NUCLEOTIDE SEQUENCE [LARGE SCALE GENOMIC DNA]</scope>
    <source>
        <strain evidence="3">DSM 45160</strain>
    </source>
</reference>
<gene>
    <name evidence="2" type="ORF">GA0070612_4582</name>
</gene>
<proteinExistence type="predicted"/>
<evidence type="ECO:0000313" key="3">
    <source>
        <dbReference type="Proteomes" id="UP000198224"/>
    </source>
</evidence>
<keyword evidence="3" id="KW-1185">Reference proteome</keyword>
<sequence>MLFIAEDKATYPGGQIPNLEDDEKAYGEIAERIETLLPKGFEGDALGQLVTWSATRFGDAKRFDTWVDAVKAATDYARKGFAGGPDQRQRDQALDGAVLTKLDTALASTGRTDDKQVTLRDKSRRWANCGLAAYQIREQLKAKGGELVGKPAETFGAGEGDDLRKALLATPASAKTVLLLDCQFPQVHNFVIEVHHDGTRYLAQGYQGAYFAHWWLGLDDSYAGTAGADILALRDRYGRGRPISPEDWASLVDSLVTTISSTWPQVAEQWRTLPFNPDRQEVDGIKGRSGSPTFVVEAFQVCNPEAAREALGGGGGSLSELATRGLSAD</sequence>
<accession>A0A1C4YDF5</accession>
<evidence type="ECO:0000256" key="1">
    <source>
        <dbReference type="SAM" id="MobiDB-lite"/>
    </source>
</evidence>
<feature type="region of interest" description="Disordered" evidence="1">
    <location>
        <begin position="309"/>
        <end position="329"/>
    </location>
</feature>
<dbReference type="AlphaFoldDB" id="A0A1C4YDF5"/>
<dbReference type="EMBL" id="LT607409">
    <property type="protein sequence ID" value="SCF18656.1"/>
    <property type="molecule type" value="Genomic_DNA"/>
</dbReference>
<dbReference type="RefSeq" id="WP_157742569.1">
    <property type="nucleotide sequence ID" value="NZ_LT607409.1"/>
</dbReference>